<name>A0A4W3KEC4_CALMI</name>
<dbReference type="OMA" id="RHARNPW"/>
<evidence type="ECO:0000256" key="1">
    <source>
        <dbReference type="ARBA" id="ARBA00022741"/>
    </source>
</evidence>
<dbReference type="PROSITE" id="PS50067">
    <property type="entry name" value="KINESIN_MOTOR_2"/>
    <property type="match status" value="1"/>
</dbReference>
<reference evidence="6" key="1">
    <citation type="journal article" date="2006" name="Science">
        <title>Ancient noncoding elements conserved in the human genome.</title>
        <authorList>
            <person name="Venkatesh B."/>
            <person name="Kirkness E.F."/>
            <person name="Loh Y.H."/>
            <person name="Halpern A.L."/>
            <person name="Lee A.P."/>
            <person name="Johnson J."/>
            <person name="Dandona N."/>
            <person name="Viswanathan L.D."/>
            <person name="Tay A."/>
            <person name="Venter J.C."/>
            <person name="Strausberg R.L."/>
            <person name="Brenner S."/>
        </authorList>
    </citation>
    <scope>NUCLEOTIDE SEQUENCE [LARGE SCALE GENOMIC DNA]</scope>
</reference>
<evidence type="ECO:0000256" key="2">
    <source>
        <dbReference type="ARBA" id="ARBA00022840"/>
    </source>
</evidence>
<keyword evidence="6" id="KW-1185">Reference proteome</keyword>
<proteinExistence type="inferred from homology"/>
<reference evidence="5" key="5">
    <citation type="submission" date="2025-09" db="UniProtKB">
        <authorList>
            <consortium name="Ensembl"/>
        </authorList>
    </citation>
    <scope>IDENTIFICATION</scope>
</reference>
<dbReference type="Proteomes" id="UP000314986">
    <property type="component" value="Unassembled WGS sequence"/>
</dbReference>
<dbReference type="Ensembl" id="ENSCMIT00000045079.1">
    <property type="protein sequence ID" value="ENSCMIP00000044440.1"/>
    <property type="gene ID" value="ENSCMIG00000018383.1"/>
</dbReference>
<dbReference type="Gene3D" id="3.40.850.10">
    <property type="entry name" value="Kinesin motor domain"/>
    <property type="match status" value="1"/>
</dbReference>
<dbReference type="InterPro" id="IPR027417">
    <property type="entry name" value="P-loop_NTPase"/>
</dbReference>
<comment type="similarity">
    <text evidence="3">Belongs to the TRAFAC class myosin-kinesin ATPase superfamily. Kinesin family.</text>
</comment>
<keyword evidence="2" id="KW-0067">ATP-binding</keyword>
<dbReference type="InParanoid" id="A0A4W3KEC4"/>
<dbReference type="PANTHER" id="PTHR47117">
    <property type="entry name" value="STAR-RELATED LIPID TRANSFER PROTEIN 9"/>
    <property type="match status" value="1"/>
</dbReference>
<reference evidence="5" key="4">
    <citation type="submission" date="2025-08" db="UniProtKB">
        <authorList>
            <consortium name="Ensembl"/>
        </authorList>
    </citation>
    <scope>IDENTIFICATION</scope>
</reference>
<reference evidence="6" key="2">
    <citation type="journal article" date="2007" name="PLoS Biol.">
        <title>Survey sequencing and comparative analysis of the elephant shark (Callorhinchus milii) genome.</title>
        <authorList>
            <person name="Venkatesh B."/>
            <person name="Kirkness E.F."/>
            <person name="Loh Y.H."/>
            <person name="Halpern A.L."/>
            <person name="Lee A.P."/>
            <person name="Johnson J."/>
            <person name="Dandona N."/>
            <person name="Viswanathan L.D."/>
            <person name="Tay A."/>
            <person name="Venter J.C."/>
            <person name="Strausberg R.L."/>
            <person name="Brenner S."/>
        </authorList>
    </citation>
    <scope>NUCLEOTIDE SEQUENCE [LARGE SCALE GENOMIC DNA]</scope>
</reference>
<evidence type="ECO:0000313" key="5">
    <source>
        <dbReference type="Ensembl" id="ENSCMIP00000044440.1"/>
    </source>
</evidence>
<comment type="caution">
    <text evidence="3">Lacks conserved residue(s) required for the propagation of feature annotation.</text>
</comment>
<dbReference type="AlphaFoldDB" id="A0A4W3KEC4"/>
<dbReference type="SUPFAM" id="SSF52540">
    <property type="entry name" value="P-loop containing nucleoside triphosphate hydrolases"/>
    <property type="match status" value="1"/>
</dbReference>
<organism evidence="5 6">
    <name type="scientific">Callorhinchus milii</name>
    <name type="common">Ghost shark</name>
    <dbReference type="NCBI Taxonomy" id="7868"/>
    <lineage>
        <taxon>Eukaryota</taxon>
        <taxon>Metazoa</taxon>
        <taxon>Chordata</taxon>
        <taxon>Craniata</taxon>
        <taxon>Vertebrata</taxon>
        <taxon>Chondrichthyes</taxon>
        <taxon>Holocephali</taxon>
        <taxon>Chimaeriformes</taxon>
        <taxon>Callorhinchidae</taxon>
        <taxon>Callorhinchus</taxon>
    </lineage>
</organism>
<accession>A0A4W3KEC4</accession>
<keyword evidence="1" id="KW-0547">Nucleotide-binding</keyword>
<dbReference type="InterPro" id="IPR001752">
    <property type="entry name" value="Kinesin_motor_dom"/>
</dbReference>
<dbReference type="STRING" id="7868.ENSCMIP00000044440"/>
<evidence type="ECO:0000313" key="6">
    <source>
        <dbReference type="Proteomes" id="UP000314986"/>
    </source>
</evidence>
<dbReference type="GeneTree" id="ENSGT00940000163117"/>
<dbReference type="GO" id="GO:0003777">
    <property type="term" value="F:microtubule motor activity"/>
    <property type="evidence" value="ECO:0007669"/>
    <property type="project" value="InterPro"/>
</dbReference>
<feature type="domain" description="Kinesin motor" evidence="4">
    <location>
        <begin position="3"/>
        <end position="73"/>
    </location>
</feature>
<dbReference type="GO" id="GO:0007018">
    <property type="term" value="P:microtubule-based movement"/>
    <property type="evidence" value="ECO:0007669"/>
    <property type="project" value="InterPro"/>
</dbReference>
<sequence length="73" mass="8344">MANVKVAVRVRPLSKRENAEGSSVIVNIDNKIISIRNVKLDNRPDGPGDTRERNIEFTFDYCYWSLDPDSANY</sequence>
<dbReference type="PANTHER" id="PTHR47117:SF1">
    <property type="entry name" value="STAR-RELATED LIPID TRANSFER PROTEIN 9"/>
    <property type="match status" value="1"/>
</dbReference>
<dbReference type="InterPro" id="IPR036961">
    <property type="entry name" value="Kinesin_motor_dom_sf"/>
</dbReference>
<evidence type="ECO:0000259" key="4">
    <source>
        <dbReference type="PROSITE" id="PS50067"/>
    </source>
</evidence>
<reference evidence="6" key="3">
    <citation type="journal article" date="2014" name="Nature">
        <title>Elephant shark genome provides unique insights into gnathostome evolution.</title>
        <authorList>
            <consortium name="International Elephant Shark Genome Sequencing Consortium"/>
            <person name="Venkatesh B."/>
            <person name="Lee A.P."/>
            <person name="Ravi V."/>
            <person name="Maurya A.K."/>
            <person name="Lian M.M."/>
            <person name="Swann J.B."/>
            <person name="Ohta Y."/>
            <person name="Flajnik M.F."/>
            <person name="Sutoh Y."/>
            <person name="Kasahara M."/>
            <person name="Hoon S."/>
            <person name="Gangu V."/>
            <person name="Roy S.W."/>
            <person name="Irimia M."/>
            <person name="Korzh V."/>
            <person name="Kondrychyn I."/>
            <person name="Lim Z.W."/>
            <person name="Tay B.H."/>
            <person name="Tohari S."/>
            <person name="Kong K.W."/>
            <person name="Ho S."/>
            <person name="Lorente-Galdos B."/>
            <person name="Quilez J."/>
            <person name="Marques-Bonet T."/>
            <person name="Raney B.J."/>
            <person name="Ingham P.W."/>
            <person name="Tay A."/>
            <person name="Hillier L.W."/>
            <person name="Minx P."/>
            <person name="Boehm T."/>
            <person name="Wilson R.K."/>
            <person name="Brenner S."/>
            <person name="Warren W.C."/>
        </authorList>
    </citation>
    <scope>NUCLEOTIDE SEQUENCE [LARGE SCALE GENOMIC DNA]</scope>
</reference>
<dbReference type="GO" id="GO:0005524">
    <property type="term" value="F:ATP binding"/>
    <property type="evidence" value="ECO:0007669"/>
    <property type="project" value="UniProtKB-KW"/>
</dbReference>
<dbReference type="GO" id="GO:0008017">
    <property type="term" value="F:microtubule binding"/>
    <property type="evidence" value="ECO:0007669"/>
    <property type="project" value="InterPro"/>
</dbReference>
<evidence type="ECO:0000256" key="3">
    <source>
        <dbReference type="PROSITE-ProRule" id="PRU00283"/>
    </source>
</evidence>
<protein>
    <recommendedName>
        <fullName evidence="4">Kinesin motor domain-containing protein</fullName>
    </recommendedName>
</protein>